<reference evidence="2 3" key="1">
    <citation type="submission" date="2019-01" db="EMBL/GenBank/DDBJ databases">
        <title>Novel species of Nocardioides.</title>
        <authorList>
            <person name="Liu Q."/>
            <person name="Xin Y.-H."/>
        </authorList>
    </citation>
    <scope>NUCLEOTIDE SEQUENCE [LARGE SCALE GENOMIC DNA]</scope>
    <source>
        <strain evidence="2 3">HLT3-15</strain>
    </source>
</reference>
<dbReference type="Proteomes" id="UP000291838">
    <property type="component" value="Unassembled WGS sequence"/>
</dbReference>
<keyword evidence="3" id="KW-1185">Reference proteome</keyword>
<keyword evidence="1" id="KW-0812">Transmembrane</keyword>
<comment type="caution">
    <text evidence="2">The sequence shown here is derived from an EMBL/GenBank/DDBJ whole genome shotgun (WGS) entry which is preliminary data.</text>
</comment>
<feature type="transmembrane region" description="Helical" evidence="1">
    <location>
        <begin position="98"/>
        <end position="120"/>
    </location>
</feature>
<proteinExistence type="predicted"/>
<evidence type="ECO:0000313" key="3">
    <source>
        <dbReference type="Proteomes" id="UP000291838"/>
    </source>
</evidence>
<sequence>MKFVRNRASTRASGAPFALAAVAVALFGLLSMHGWGSHTGAHSMGAMPESANVMIAASDPTRHDHSGRAASAPDTSEQIVAGHAAGWDSGEPVSESGAGVLGLCLAVLAGLLLGVALLLARRGVRIPRTLLPAWQPPLFIGRDRDPPDLGMLCVIRC</sequence>
<dbReference type="AlphaFoldDB" id="A0A4V1RJG0"/>
<name>A0A4V1RJG0_9ACTN</name>
<dbReference type="EMBL" id="SDWS01000012">
    <property type="protein sequence ID" value="RYB88652.1"/>
    <property type="molecule type" value="Genomic_DNA"/>
</dbReference>
<gene>
    <name evidence="2" type="ORF">EUA06_20070</name>
</gene>
<evidence type="ECO:0000313" key="2">
    <source>
        <dbReference type="EMBL" id="RYB88652.1"/>
    </source>
</evidence>
<protein>
    <submittedName>
        <fullName evidence="2">Uncharacterized protein</fullName>
    </submittedName>
</protein>
<organism evidence="2 3">
    <name type="scientific">Nocardioides glacieisoli</name>
    <dbReference type="NCBI Taxonomy" id="1168730"/>
    <lineage>
        <taxon>Bacteria</taxon>
        <taxon>Bacillati</taxon>
        <taxon>Actinomycetota</taxon>
        <taxon>Actinomycetes</taxon>
        <taxon>Propionibacteriales</taxon>
        <taxon>Nocardioidaceae</taxon>
        <taxon>Nocardioides</taxon>
    </lineage>
</organism>
<feature type="transmembrane region" description="Helical" evidence="1">
    <location>
        <begin position="12"/>
        <end position="35"/>
    </location>
</feature>
<keyword evidence="1" id="KW-1133">Transmembrane helix</keyword>
<evidence type="ECO:0000256" key="1">
    <source>
        <dbReference type="SAM" id="Phobius"/>
    </source>
</evidence>
<dbReference type="OrthoDB" id="3784081at2"/>
<keyword evidence="1" id="KW-0472">Membrane</keyword>
<accession>A0A4V1RJG0</accession>